<dbReference type="GO" id="GO:0000009">
    <property type="term" value="F:alpha-1,6-mannosyltransferase activity"/>
    <property type="evidence" value="ECO:0007669"/>
    <property type="project" value="InterPro"/>
</dbReference>
<gene>
    <name evidence="1" type="ORF">A7E75_12205</name>
</gene>
<dbReference type="RefSeq" id="WP_072287531.1">
    <property type="nucleotide sequence ID" value="NZ_CP015455.1"/>
</dbReference>
<dbReference type="KEGG" id="pace:A6070_06230"/>
<evidence type="ECO:0000313" key="1">
    <source>
        <dbReference type="EMBL" id="APG25688.1"/>
    </source>
</evidence>
<accession>A0A1L3GJ11</accession>
<sequence length="302" mass="35274">MNDVKMLHGWLPKIIHQTYRDHQLPSWYEQNIARIRELCPGWEYRFYDNQDIQNYISRNFPDYLGYYNRIDKAYGAARADFFRYLVLYNEGGVYLDIKSSITKPLDEVLPRDAVYLLSHWQNGPGEKYEDCGLFPALQKEPEPWPDRGEFQQWFIVAPPRHPFLQRTIERVCENIDKYRYFTGATGGMGVLRLTGPIAYTRAILSLMDTVEHSIVDAETDLGFRYTILPGMKSHRACSGYKHYSKQKIPIVKPEGAMIIFGFLGRPLACVTSTFKRIRKSITKRANKLINKSGTMFRLPNWH</sequence>
<proteinExistence type="predicted"/>
<dbReference type="InterPro" id="IPR039367">
    <property type="entry name" value="Och1-like"/>
</dbReference>
<name>A0A1L3GJ11_SYNAC</name>
<dbReference type="STRING" id="29542.A6070_06230"/>
<evidence type="ECO:0008006" key="3">
    <source>
        <dbReference type="Google" id="ProtNLM"/>
    </source>
</evidence>
<evidence type="ECO:0000313" key="2">
    <source>
        <dbReference type="Proteomes" id="UP000182264"/>
    </source>
</evidence>
<dbReference type="GO" id="GO:0006487">
    <property type="term" value="P:protein N-linked glycosylation"/>
    <property type="evidence" value="ECO:0007669"/>
    <property type="project" value="TreeGrafter"/>
</dbReference>
<dbReference type="EMBL" id="CP015518">
    <property type="protein sequence ID" value="APG25688.1"/>
    <property type="molecule type" value="Genomic_DNA"/>
</dbReference>
<dbReference type="SUPFAM" id="SSF53448">
    <property type="entry name" value="Nucleotide-diphospho-sugar transferases"/>
    <property type="match status" value="1"/>
</dbReference>
<dbReference type="InterPro" id="IPR007577">
    <property type="entry name" value="GlycoTrfase_DXD_sugar-bd_CS"/>
</dbReference>
<dbReference type="PANTHER" id="PTHR31834:SF1">
    <property type="entry name" value="INITIATION-SPECIFIC ALPHA-1,6-MANNOSYLTRANSFERASE"/>
    <property type="match status" value="1"/>
</dbReference>
<dbReference type="AlphaFoldDB" id="A0A1L3GJ11"/>
<protein>
    <recommendedName>
        <fullName evidence="3">Glycosyltransferase sugar-binding region containing DXD motif</fullName>
    </recommendedName>
</protein>
<reference evidence="1 2" key="1">
    <citation type="journal article" date="2017" name="Genome Announc.">
        <title>Complete Genome Sequences of Two Acetylene-Fermenting Pelobacter acetylenicus Strains.</title>
        <authorList>
            <person name="Sutton J.M."/>
            <person name="Baesman S.M."/>
            <person name="Fierst J.L."/>
            <person name="Poret-Peterson A.T."/>
            <person name="Oremland R.S."/>
            <person name="Dunlap D.S."/>
            <person name="Akob D.M."/>
        </authorList>
    </citation>
    <scope>NUCLEOTIDE SEQUENCE [LARGE SCALE GENOMIC DNA]</scope>
    <source>
        <strain evidence="1 2">DSM 3247</strain>
    </source>
</reference>
<dbReference type="Proteomes" id="UP000182264">
    <property type="component" value="Chromosome"/>
</dbReference>
<dbReference type="OrthoDB" id="8538761at2"/>
<dbReference type="Gene3D" id="3.90.550.20">
    <property type="match status" value="1"/>
</dbReference>
<dbReference type="InterPro" id="IPR029044">
    <property type="entry name" value="Nucleotide-diphossugar_trans"/>
</dbReference>
<keyword evidence="2" id="KW-1185">Reference proteome</keyword>
<dbReference type="PANTHER" id="PTHR31834">
    <property type="entry name" value="INITIATION-SPECIFIC ALPHA-1,6-MANNOSYLTRANSFERASE"/>
    <property type="match status" value="1"/>
</dbReference>
<dbReference type="Pfam" id="PF04488">
    <property type="entry name" value="Gly_transf_sug"/>
    <property type="match status" value="1"/>
</dbReference>
<organism evidence="1 2">
    <name type="scientific">Syntrophotalea acetylenica</name>
    <name type="common">Pelobacter acetylenicus</name>
    <dbReference type="NCBI Taxonomy" id="29542"/>
    <lineage>
        <taxon>Bacteria</taxon>
        <taxon>Pseudomonadati</taxon>
        <taxon>Thermodesulfobacteriota</taxon>
        <taxon>Desulfuromonadia</taxon>
        <taxon>Desulfuromonadales</taxon>
        <taxon>Syntrophotaleaceae</taxon>
        <taxon>Syntrophotalea</taxon>
    </lineage>
</organism>